<dbReference type="PRINTS" id="PR00032">
    <property type="entry name" value="HTHARAC"/>
</dbReference>
<dbReference type="Pfam" id="PF12833">
    <property type="entry name" value="HTH_18"/>
    <property type="match status" value="1"/>
</dbReference>
<dbReference type="Pfam" id="PF12852">
    <property type="entry name" value="Cupin_6"/>
    <property type="match status" value="1"/>
</dbReference>
<dbReference type="GO" id="GO:0043565">
    <property type="term" value="F:sequence-specific DNA binding"/>
    <property type="evidence" value="ECO:0007669"/>
    <property type="project" value="InterPro"/>
</dbReference>
<dbReference type="OrthoDB" id="241790at2"/>
<dbReference type="InterPro" id="IPR032783">
    <property type="entry name" value="AraC_lig"/>
</dbReference>
<evidence type="ECO:0000256" key="1">
    <source>
        <dbReference type="ARBA" id="ARBA00023015"/>
    </source>
</evidence>
<evidence type="ECO:0000256" key="3">
    <source>
        <dbReference type="ARBA" id="ARBA00023163"/>
    </source>
</evidence>
<keyword evidence="1" id="KW-0805">Transcription regulation</keyword>
<evidence type="ECO:0000259" key="4">
    <source>
        <dbReference type="PROSITE" id="PS01124"/>
    </source>
</evidence>
<evidence type="ECO:0000256" key="2">
    <source>
        <dbReference type="ARBA" id="ARBA00023125"/>
    </source>
</evidence>
<evidence type="ECO:0000313" key="6">
    <source>
        <dbReference type="Proteomes" id="UP000308760"/>
    </source>
</evidence>
<reference evidence="5 6" key="2">
    <citation type="submission" date="2019-05" db="EMBL/GenBank/DDBJ databases">
        <title>Glycomyces buryatensis sp. nov.</title>
        <authorList>
            <person name="Nikitina E."/>
        </authorList>
    </citation>
    <scope>NUCLEOTIDE SEQUENCE [LARGE SCALE GENOMIC DNA]</scope>
    <source>
        <strain evidence="5 6">18</strain>
    </source>
</reference>
<reference evidence="6" key="1">
    <citation type="submission" date="2019-04" db="EMBL/GenBank/DDBJ databases">
        <title>Nocardioides xinjiangensis sp. nov.</title>
        <authorList>
            <person name="Liu S."/>
        </authorList>
    </citation>
    <scope>NUCLEOTIDE SEQUENCE [LARGE SCALE GENOMIC DNA]</scope>
    <source>
        <strain evidence="6">18</strain>
    </source>
</reference>
<dbReference type="AlphaFoldDB" id="A0A4S8QDS0"/>
<dbReference type="SUPFAM" id="SSF46689">
    <property type="entry name" value="Homeodomain-like"/>
    <property type="match status" value="2"/>
</dbReference>
<dbReference type="InterPro" id="IPR020449">
    <property type="entry name" value="Tscrpt_reg_AraC-type_HTH"/>
</dbReference>
<dbReference type="Proteomes" id="UP000308760">
    <property type="component" value="Unassembled WGS sequence"/>
</dbReference>
<comment type="caution">
    <text evidence="5">The sequence shown here is derived from an EMBL/GenBank/DDBJ whole genome shotgun (WGS) entry which is preliminary data.</text>
</comment>
<dbReference type="GO" id="GO:0003700">
    <property type="term" value="F:DNA-binding transcription factor activity"/>
    <property type="evidence" value="ECO:0007669"/>
    <property type="project" value="InterPro"/>
</dbReference>
<organism evidence="5 6">
    <name type="scientific">Glycomyces buryatensis</name>
    <dbReference type="NCBI Taxonomy" id="2570927"/>
    <lineage>
        <taxon>Bacteria</taxon>
        <taxon>Bacillati</taxon>
        <taxon>Actinomycetota</taxon>
        <taxon>Actinomycetes</taxon>
        <taxon>Glycomycetales</taxon>
        <taxon>Glycomycetaceae</taxon>
        <taxon>Glycomyces</taxon>
    </lineage>
</organism>
<dbReference type="InterPro" id="IPR050204">
    <property type="entry name" value="AraC_XylS_family_regulators"/>
</dbReference>
<keyword evidence="6" id="KW-1185">Reference proteome</keyword>
<dbReference type="PROSITE" id="PS00041">
    <property type="entry name" value="HTH_ARAC_FAMILY_1"/>
    <property type="match status" value="1"/>
</dbReference>
<keyword evidence="2" id="KW-0238">DNA-binding</keyword>
<gene>
    <name evidence="5" type="ORF">FAB82_12485</name>
</gene>
<name>A0A4S8QDS0_9ACTN</name>
<dbReference type="Gene3D" id="1.10.10.60">
    <property type="entry name" value="Homeodomain-like"/>
    <property type="match status" value="2"/>
</dbReference>
<dbReference type="RefSeq" id="WP_136534874.1">
    <property type="nucleotide sequence ID" value="NZ_STGY01000047.1"/>
</dbReference>
<dbReference type="SMART" id="SM00342">
    <property type="entry name" value="HTH_ARAC"/>
    <property type="match status" value="1"/>
</dbReference>
<keyword evidence="3" id="KW-0804">Transcription</keyword>
<evidence type="ECO:0000313" key="5">
    <source>
        <dbReference type="EMBL" id="THV41242.1"/>
    </source>
</evidence>
<dbReference type="InterPro" id="IPR018062">
    <property type="entry name" value="HTH_AraC-typ_CS"/>
</dbReference>
<sequence length="316" mass="34233">MDILSGTIAALRVGSPDAGRFVRHAPWGREYERIDGAAFHVVLEGSCWLIPREGEPVRLNVGDIALLYLDRGHGIADNPTTPLTEIAGPADKPVIDGPGARATVLCGIYKFTPGWSHPMFDELPEVVHVPARLGRHPQLRAAIDLLSAEVESEEQGREAMLPALLDALFVYTMRAWYSEAGEDPDADGWAALLHDEAMLNALRAIQTDPGRKWTVEDLGRIAGLSRAHFARRFTALVGEAPLAYLTRWRMIAAAKLLREGDGTLASVAREVGYGSEFAFAKAFKRAHGTAPGQYRREFAAATTTSAERALAGASAV</sequence>
<protein>
    <submittedName>
        <fullName evidence="5">AraC family transcriptional regulator</fullName>
    </submittedName>
</protein>
<dbReference type="EMBL" id="STGY01000047">
    <property type="protein sequence ID" value="THV41242.1"/>
    <property type="molecule type" value="Genomic_DNA"/>
</dbReference>
<dbReference type="InterPro" id="IPR009057">
    <property type="entry name" value="Homeodomain-like_sf"/>
</dbReference>
<dbReference type="PANTHER" id="PTHR46796">
    <property type="entry name" value="HTH-TYPE TRANSCRIPTIONAL ACTIVATOR RHAS-RELATED"/>
    <property type="match status" value="1"/>
</dbReference>
<dbReference type="PANTHER" id="PTHR46796:SF13">
    <property type="entry name" value="HTH-TYPE TRANSCRIPTIONAL ACTIVATOR RHAS"/>
    <property type="match status" value="1"/>
</dbReference>
<accession>A0A4S8QDS0</accession>
<feature type="domain" description="HTH araC/xylS-type" evidence="4">
    <location>
        <begin position="199"/>
        <end position="297"/>
    </location>
</feature>
<proteinExistence type="predicted"/>
<dbReference type="InterPro" id="IPR018060">
    <property type="entry name" value="HTH_AraC"/>
</dbReference>
<dbReference type="PROSITE" id="PS01124">
    <property type="entry name" value="HTH_ARAC_FAMILY_2"/>
    <property type="match status" value="1"/>
</dbReference>